<dbReference type="InterPro" id="IPR020563">
    <property type="entry name" value="X-over_junc_endoDNase_Mg_BS"/>
</dbReference>
<evidence type="ECO:0000256" key="2">
    <source>
        <dbReference type="ARBA" id="ARBA00022490"/>
    </source>
</evidence>
<dbReference type="PROSITE" id="PS01321">
    <property type="entry name" value="RUVC"/>
    <property type="match status" value="1"/>
</dbReference>
<keyword evidence="6 13" id="KW-0227">DNA damage</keyword>
<keyword evidence="16" id="KW-1185">Reference proteome</keyword>
<keyword evidence="4 13" id="KW-0479">Metal-binding</keyword>
<keyword evidence="7 13" id="KW-0378">Hydrolase</keyword>
<keyword evidence="11 13" id="KW-0234">DNA repair</keyword>
<dbReference type="HAMAP" id="MF_00034">
    <property type="entry name" value="RuvC"/>
    <property type="match status" value="1"/>
</dbReference>
<dbReference type="PANTHER" id="PTHR30194">
    <property type="entry name" value="CROSSOVER JUNCTION ENDODEOXYRIBONUCLEASE RUVC"/>
    <property type="match status" value="1"/>
</dbReference>
<evidence type="ECO:0000256" key="12">
    <source>
        <dbReference type="ARBA" id="ARBA00029354"/>
    </source>
</evidence>
<comment type="similarity">
    <text evidence="1 13">Belongs to the RuvC family.</text>
</comment>
<keyword evidence="2 13" id="KW-0963">Cytoplasm</keyword>
<comment type="subunit">
    <text evidence="13">Homodimer which binds Holliday junction (HJ) DNA. The HJ becomes 2-fold symmetrical on binding to RuvC with unstacked arms; it has a different conformation from HJ DNA in complex with RuvA. In the full resolvosome a probable DNA-RuvA(4)-RuvB(12)-RuvC(2) complex forms which resolves the HJ.</text>
</comment>
<evidence type="ECO:0000256" key="5">
    <source>
        <dbReference type="ARBA" id="ARBA00022759"/>
    </source>
</evidence>
<evidence type="ECO:0000256" key="9">
    <source>
        <dbReference type="ARBA" id="ARBA00023125"/>
    </source>
</evidence>
<dbReference type="Pfam" id="PF02075">
    <property type="entry name" value="RuvC"/>
    <property type="match status" value="1"/>
</dbReference>
<dbReference type="PANTHER" id="PTHR30194:SF3">
    <property type="entry name" value="CROSSOVER JUNCTION ENDODEOXYRIBONUCLEASE RUVC"/>
    <property type="match status" value="1"/>
</dbReference>
<comment type="caution">
    <text evidence="15">The sequence shown here is derived from an EMBL/GenBank/DDBJ whole genome shotgun (WGS) entry which is preliminary data.</text>
</comment>
<dbReference type="InterPro" id="IPR002176">
    <property type="entry name" value="X-over_junc_endoDNase_RuvC"/>
</dbReference>
<evidence type="ECO:0000256" key="6">
    <source>
        <dbReference type="ARBA" id="ARBA00022763"/>
    </source>
</evidence>
<evidence type="ECO:0000313" key="15">
    <source>
        <dbReference type="EMBL" id="TCT00790.1"/>
    </source>
</evidence>
<keyword evidence="3 13" id="KW-0540">Nuclease</keyword>
<dbReference type="GO" id="GO:0048476">
    <property type="term" value="C:Holliday junction resolvase complex"/>
    <property type="evidence" value="ECO:0007669"/>
    <property type="project" value="UniProtKB-UniRule"/>
</dbReference>
<dbReference type="CDD" id="cd16962">
    <property type="entry name" value="RuvC"/>
    <property type="match status" value="1"/>
</dbReference>
<evidence type="ECO:0000256" key="14">
    <source>
        <dbReference type="NCBIfam" id="TIGR00228"/>
    </source>
</evidence>
<dbReference type="GO" id="GO:0008821">
    <property type="term" value="F:crossover junction DNA endonuclease activity"/>
    <property type="evidence" value="ECO:0007669"/>
    <property type="project" value="UniProtKB-UniRule"/>
</dbReference>
<keyword evidence="10 13" id="KW-0233">DNA recombination</keyword>
<dbReference type="FunFam" id="3.30.420.10:FF:000002">
    <property type="entry name" value="Crossover junction endodeoxyribonuclease RuvC"/>
    <property type="match status" value="1"/>
</dbReference>
<dbReference type="EMBL" id="SMAF01000002">
    <property type="protein sequence ID" value="TCT00790.1"/>
    <property type="molecule type" value="Genomic_DNA"/>
</dbReference>
<evidence type="ECO:0000256" key="10">
    <source>
        <dbReference type="ARBA" id="ARBA00023172"/>
    </source>
</evidence>
<dbReference type="Proteomes" id="UP000294599">
    <property type="component" value="Unassembled WGS sequence"/>
</dbReference>
<comment type="subcellular location">
    <subcellularLocation>
        <location evidence="13">Cytoplasm</location>
    </subcellularLocation>
</comment>
<keyword evidence="8 13" id="KW-0460">Magnesium</keyword>
<feature type="binding site" evidence="13">
    <location>
        <position position="159"/>
    </location>
    <ligand>
        <name>Mg(2+)</name>
        <dbReference type="ChEBI" id="CHEBI:18420"/>
        <label>1</label>
    </ligand>
</feature>
<dbReference type="Gene3D" id="3.30.420.10">
    <property type="entry name" value="Ribonuclease H-like superfamily/Ribonuclease H"/>
    <property type="match status" value="1"/>
</dbReference>
<evidence type="ECO:0000313" key="16">
    <source>
        <dbReference type="Proteomes" id="UP000294599"/>
    </source>
</evidence>
<feature type="active site" evidence="13">
    <location>
        <position position="159"/>
    </location>
</feature>
<dbReference type="PRINTS" id="PR00696">
    <property type="entry name" value="RSOLVASERUVC"/>
</dbReference>
<dbReference type="NCBIfam" id="TIGR00228">
    <property type="entry name" value="ruvC"/>
    <property type="match status" value="1"/>
</dbReference>
<evidence type="ECO:0000256" key="13">
    <source>
        <dbReference type="HAMAP-Rule" id="MF_00034"/>
    </source>
</evidence>
<evidence type="ECO:0000256" key="4">
    <source>
        <dbReference type="ARBA" id="ARBA00022723"/>
    </source>
</evidence>
<evidence type="ECO:0000256" key="7">
    <source>
        <dbReference type="ARBA" id="ARBA00022801"/>
    </source>
</evidence>
<proteinExistence type="inferred from homology"/>
<evidence type="ECO:0000256" key="1">
    <source>
        <dbReference type="ARBA" id="ARBA00009518"/>
    </source>
</evidence>
<dbReference type="EC" id="3.1.21.10" evidence="13 14"/>
<protein>
    <recommendedName>
        <fullName evidence="13 14">Crossover junction endodeoxyribonuclease RuvC</fullName>
        <ecNumber evidence="13 14">3.1.21.10</ecNumber>
    </recommendedName>
    <alternativeName>
        <fullName evidence="13">Holliday junction nuclease RuvC</fullName>
    </alternativeName>
    <alternativeName>
        <fullName evidence="13">Holliday junction resolvase RuvC</fullName>
    </alternativeName>
</protein>
<organism evidence="15 16">
    <name type="scientific">Pseudofulvimonas gallinarii</name>
    <dbReference type="NCBI Taxonomy" id="634155"/>
    <lineage>
        <taxon>Bacteria</taxon>
        <taxon>Pseudomonadati</taxon>
        <taxon>Pseudomonadota</taxon>
        <taxon>Gammaproteobacteria</taxon>
        <taxon>Lysobacterales</taxon>
        <taxon>Rhodanobacteraceae</taxon>
        <taxon>Pseudofulvimonas</taxon>
    </lineage>
</organism>
<sequence>MMTPATIPGRDARAATATTRIMGIDPGSQRTGVGIVDVDPAGRSVHVHHQTLVLLDNESFALRLKQIFDDLGALIEQWRPDEVAIERVFAARNNADSVLKLGQARGAAICAVVQHGHGIHEYAAREVKQAVVGRGAAEKAQIQHMVGVLLGLAGRIQADAADALAIALTHAHTRSTLGRAGVSRASWRRRR</sequence>
<evidence type="ECO:0000256" key="11">
    <source>
        <dbReference type="ARBA" id="ARBA00023204"/>
    </source>
</evidence>
<dbReference type="SUPFAM" id="SSF53098">
    <property type="entry name" value="Ribonuclease H-like"/>
    <property type="match status" value="1"/>
</dbReference>
<feature type="binding site" evidence="13">
    <location>
        <position position="86"/>
    </location>
    <ligand>
        <name>Mg(2+)</name>
        <dbReference type="ChEBI" id="CHEBI:18420"/>
        <label>2</label>
    </ligand>
</feature>
<feature type="active site" evidence="13">
    <location>
        <position position="86"/>
    </location>
</feature>
<feature type="binding site" evidence="13">
    <location>
        <position position="25"/>
    </location>
    <ligand>
        <name>Mg(2+)</name>
        <dbReference type="ChEBI" id="CHEBI:18420"/>
        <label>1</label>
    </ligand>
</feature>
<comment type="catalytic activity">
    <reaction evidence="12 13">
        <text>Endonucleolytic cleavage at a junction such as a reciprocal single-stranded crossover between two homologous DNA duplexes (Holliday junction).</text>
        <dbReference type="EC" id="3.1.21.10"/>
    </reaction>
</comment>
<accession>A0A4R3LKF1</accession>
<comment type="cofactor">
    <cofactor evidence="13">
        <name>Mg(2+)</name>
        <dbReference type="ChEBI" id="CHEBI:18420"/>
    </cofactor>
    <text evidence="13">Binds 2 Mg(2+) ion per subunit.</text>
</comment>
<keyword evidence="9 13" id="KW-0238">DNA-binding</keyword>
<evidence type="ECO:0000256" key="3">
    <source>
        <dbReference type="ARBA" id="ARBA00022722"/>
    </source>
</evidence>
<dbReference type="GO" id="GO:0006281">
    <property type="term" value="P:DNA repair"/>
    <property type="evidence" value="ECO:0007669"/>
    <property type="project" value="UniProtKB-UniRule"/>
</dbReference>
<gene>
    <name evidence="13" type="primary">ruvC</name>
    <name evidence="15" type="ORF">EDC25_102155</name>
</gene>
<dbReference type="GO" id="GO:0006310">
    <property type="term" value="P:DNA recombination"/>
    <property type="evidence" value="ECO:0007669"/>
    <property type="project" value="UniProtKB-UniRule"/>
</dbReference>
<dbReference type="AlphaFoldDB" id="A0A4R3LKF1"/>
<keyword evidence="5 13" id="KW-0255">Endonuclease</keyword>
<name>A0A4R3LKF1_9GAMM</name>
<dbReference type="GO" id="GO:0003677">
    <property type="term" value="F:DNA binding"/>
    <property type="evidence" value="ECO:0007669"/>
    <property type="project" value="UniProtKB-KW"/>
</dbReference>
<comment type="function">
    <text evidence="13">The RuvA-RuvB-RuvC complex processes Holliday junction (HJ) DNA during genetic recombination and DNA repair. Endonuclease that resolves HJ intermediates. Cleaves cruciform DNA by making single-stranded nicks across the HJ at symmetrical positions within the homologous arms, yielding a 5'-phosphate and a 3'-hydroxyl group; requires a central core of homology in the junction. The consensus cleavage sequence is 5'-(A/T)TT(C/G)-3'. Cleavage occurs on the 3'-side of the TT dinucleotide at the point of strand exchange. HJ branch migration catalyzed by RuvA-RuvB allows RuvC to scan DNA until it finds its consensus sequence, where it cleaves and resolves the cruciform DNA.</text>
</comment>
<evidence type="ECO:0000256" key="8">
    <source>
        <dbReference type="ARBA" id="ARBA00022842"/>
    </source>
</evidence>
<dbReference type="InterPro" id="IPR036397">
    <property type="entry name" value="RNaseH_sf"/>
</dbReference>
<feature type="active site" evidence="13">
    <location>
        <position position="25"/>
    </location>
</feature>
<reference evidence="15 16" key="1">
    <citation type="submission" date="2019-03" db="EMBL/GenBank/DDBJ databases">
        <title>Genomic Encyclopedia of Type Strains, Phase IV (KMG-IV): sequencing the most valuable type-strain genomes for metagenomic binning, comparative biology and taxonomic classification.</title>
        <authorList>
            <person name="Goeker M."/>
        </authorList>
    </citation>
    <scope>NUCLEOTIDE SEQUENCE [LARGE SCALE GENOMIC DNA]</scope>
    <source>
        <strain evidence="15 16">DSM 21944</strain>
    </source>
</reference>
<dbReference type="InterPro" id="IPR012337">
    <property type="entry name" value="RNaseH-like_sf"/>
</dbReference>
<dbReference type="GO" id="GO:0000287">
    <property type="term" value="F:magnesium ion binding"/>
    <property type="evidence" value="ECO:0007669"/>
    <property type="project" value="UniProtKB-UniRule"/>
</dbReference>
<dbReference type="GO" id="GO:0005737">
    <property type="term" value="C:cytoplasm"/>
    <property type="evidence" value="ECO:0007669"/>
    <property type="project" value="UniProtKB-SubCell"/>
</dbReference>